<feature type="transmembrane region" description="Helical" evidence="7">
    <location>
        <begin position="352"/>
        <end position="377"/>
    </location>
</feature>
<feature type="transmembrane region" description="Helical" evidence="7">
    <location>
        <begin position="195"/>
        <end position="216"/>
    </location>
</feature>
<dbReference type="EMBL" id="RBNR01000015">
    <property type="protein sequence ID" value="RML47568.1"/>
    <property type="molecule type" value="Genomic_DNA"/>
</dbReference>
<feature type="transmembrane region" description="Helical" evidence="7">
    <location>
        <begin position="237"/>
        <end position="259"/>
    </location>
</feature>
<dbReference type="AlphaFoldDB" id="A0A3M2WAM2"/>
<dbReference type="InterPro" id="IPR052031">
    <property type="entry name" value="Membrane_Transporter-Flippase"/>
</dbReference>
<evidence type="ECO:0000256" key="6">
    <source>
        <dbReference type="ARBA" id="ARBA00023136"/>
    </source>
</evidence>
<feature type="transmembrane region" description="Helical" evidence="7">
    <location>
        <begin position="17"/>
        <end position="43"/>
    </location>
</feature>
<dbReference type="GO" id="GO:0005886">
    <property type="term" value="C:plasma membrane"/>
    <property type="evidence" value="ECO:0007669"/>
    <property type="project" value="UniProtKB-SubCell"/>
</dbReference>
<keyword evidence="4 7" id="KW-0812">Transmembrane</keyword>
<dbReference type="GO" id="GO:0015297">
    <property type="term" value="F:antiporter activity"/>
    <property type="evidence" value="ECO:0007669"/>
    <property type="project" value="InterPro"/>
</dbReference>
<feature type="transmembrane region" description="Helical" evidence="7">
    <location>
        <begin position="279"/>
        <end position="299"/>
    </location>
</feature>
<evidence type="ECO:0000256" key="2">
    <source>
        <dbReference type="ARBA" id="ARBA00022448"/>
    </source>
</evidence>
<feature type="transmembrane region" description="Helical" evidence="7">
    <location>
        <begin position="320"/>
        <end position="340"/>
    </location>
</feature>
<protein>
    <recommendedName>
        <fullName evidence="10">MATE efflux protein</fullName>
    </recommendedName>
</protein>
<evidence type="ECO:0000313" key="8">
    <source>
        <dbReference type="EMBL" id="RML47568.1"/>
    </source>
</evidence>
<feature type="transmembrane region" description="Helical" evidence="7">
    <location>
        <begin position="49"/>
        <end position="79"/>
    </location>
</feature>
<evidence type="ECO:0008006" key="10">
    <source>
        <dbReference type="Google" id="ProtNLM"/>
    </source>
</evidence>
<dbReference type="InterPro" id="IPR002528">
    <property type="entry name" value="MATE_fam"/>
</dbReference>
<dbReference type="Proteomes" id="UP000280292">
    <property type="component" value="Unassembled WGS sequence"/>
</dbReference>
<organism evidence="8 9">
    <name type="scientific">Pseudomonas syringae pv. ribicola</name>
    <dbReference type="NCBI Taxonomy" id="55398"/>
    <lineage>
        <taxon>Bacteria</taxon>
        <taxon>Pseudomonadati</taxon>
        <taxon>Pseudomonadota</taxon>
        <taxon>Gammaproteobacteria</taxon>
        <taxon>Pseudomonadales</taxon>
        <taxon>Pseudomonadaceae</taxon>
        <taxon>Pseudomonas</taxon>
    </lineage>
</organism>
<keyword evidence="2" id="KW-0813">Transport</keyword>
<gene>
    <name evidence="8" type="ORF">ALQ95_00823</name>
</gene>
<feature type="transmembrane region" description="Helical" evidence="7">
    <location>
        <begin position="91"/>
        <end position="116"/>
    </location>
</feature>
<dbReference type="GO" id="GO:0042910">
    <property type="term" value="F:xenobiotic transmembrane transporter activity"/>
    <property type="evidence" value="ECO:0007669"/>
    <property type="project" value="InterPro"/>
</dbReference>
<evidence type="ECO:0000256" key="1">
    <source>
        <dbReference type="ARBA" id="ARBA00004651"/>
    </source>
</evidence>
<evidence type="ECO:0000256" key="4">
    <source>
        <dbReference type="ARBA" id="ARBA00022692"/>
    </source>
</evidence>
<evidence type="ECO:0000313" key="9">
    <source>
        <dbReference type="Proteomes" id="UP000280292"/>
    </source>
</evidence>
<accession>A0A3M2WAM2</accession>
<dbReference type="Pfam" id="PF01554">
    <property type="entry name" value="MatE"/>
    <property type="match status" value="2"/>
</dbReference>
<dbReference type="PANTHER" id="PTHR43549">
    <property type="entry name" value="MULTIDRUG RESISTANCE PROTEIN YPNP-RELATED"/>
    <property type="match status" value="1"/>
</dbReference>
<feature type="transmembrane region" description="Helical" evidence="7">
    <location>
        <begin position="136"/>
        <end position="155"/>
    </location>
</feature>
<sequence>MAHAGARFTQGSVAQHIVVTASTSALSLFAIFLVDILTLVYVSMLHDPVLLAAVGIAKVLLFFNSALTTGLIIAATAVLSERIGHRAVRSVPRLAASLMLMVVMVSGLGATLQLALVVPITHWLGAEAATYEAARSFIWLTLPFTVLQAVMQMSAQMLRTTGDNRRALAVVLSAAATLAVADPFFIFVLDLGLKGAGIAFAVSAGVSASIGVYWVRRRIGLVFTRNLKLLRLHVGRTFRLALPAMAANLATPVGLAYLVASLSTFGTSALAAMTVLDRVLQFSYCAFFALPGALAPVLGQNIGANRDDRVRSAIVFSRRMVVCYGLAVWLVLILCGGMIADLYQLGAEARAVFIAFCWWGGGLWVAIGLDFVAIAVFITMKKSWWVAVFAWLRATAGTVPFVLAGTHWFGSSGALPGMFAGNAVIALISIATASLTAKRFFTGRAGGHERPGTLNQGVIRFLWSSKNQGMNPKHR</sequence>
<proteinExistence type="predicted"/>
<feature type="transmembrane region" description="Helical" evidence="7">
    <location>
        <begin position="415"/>
        <end position="435"/>
    </location>
</feature>
<reference evidence="8 9" key="1">
    <citation type="submission" date="2018-08" db="EMBL/GenBank/DDBJ databases">
        <title>Recombination of ecologically and evolutionarily significant loci maintains genetic cohesion in the Pseudomonas syringae species complex.</title>
        <authorList>
            <person name="Dillon M."/>
            <person name="Thakur S."/>
            <person name="Almeida R.N.D."/>
            <person name="Weir B.S."/>
            <person name="Guttman D.S."/>
        </authorList>
    </citation>
    <scope>NUCLEOTIDE SEQUENCE [LARGE SCALE GENOMIC DNA]</scope>
    <source>
        <strain evidence="8 9">ICMP 3883</strain>
    </source>
</reference>
<keyword evidence="6 7" id="KW-0472">Membrane</keyword>
<evidence type="ECO:0000256" key="5">
    <source>
        <dbReference type="ARBA" id="ARBA00022989"/>
    </source>
</evidence>
<keyword evidence="3" id="KW-1003">Cell membrane</keyword>
<name>A0A3M2WAM2_PSESI</name>
<feature type="transmembrane region" description="Helical" evidence="7">
    <location>
        <begin position="384"/>
        <end position="409"/>
    </location>
</feature>
<dbReference type="PANTHER" id="PTHR43549:SF2">
    <property type="entry name" value="MULTIDRUG RESISTANCE PROTEIN NORM-RELATED"/>
    <property type="match status" value="1"/>
</dbReference>
<evidence type="ECO:0000256" key="7">
    <source>
        <dbReference type="SAM" id="Phobius"/>
    </source>
</evidence>
<evidence type="ECO:0000256" key="3">
    <source>
        <dbReference type="ARBA" id="ARBA00022475"/>
    </source>
</evidence>
<feature type="transmembrane region" description="Helical" evidence="7">
    <location>
        <begin position="167"/>
        <end position="189"/>
    </location>
</feature>
<keyword evidence="5 7" id="KW-1133">Transmembrane helix</keyword>
<comment type="caution">
    <text evidence="8">The sequence shown here is derived from an EMBL/GenBank/DDBJ whole genome shotgun (WGS) entry which is preliminary data.</text>
</comment>
<comment type="subcellular location">
    <subcellularLocation>
        <location evidence="1">Cell membrane</location>
        <topology evidence="1">Multi-pass membrane protein</topology>
    </subcellularLocation>
</comment>